<sequence length="44" mass="5419">MLYYEIITEGRYGRKPILTPKIVRQKKEAEERYQREQVEKIPHT</sequence>
<feature type="region of interest" description="Disordered" evidence="1">
    <location>
        <begin position="25"/>
        <end position="44"/>
    </location>
</feature>
<organism evidence="2 3">
    <name type="scientific">Temperatibacter marinus</name>
    <dbReference type="NCBI Taxonomy" id="1456591"/>
    <lineage>
        <taxon>Bacteria</taxon>
        <taxon>Pseudomonadati</taxon>
        <taxon>Pseudomonadota</taxon>
        <taxon>Alphaproteobacteria</taxon>
        <taxon>Kordiimonadales</taxon>
        <taxon>Temperatibacteraceae</taxon>
        <taxon>Temperatibacter</taxon>
    </lineage>
</organism>
<name>A0AA52EK11_9PROT</name>
<keyword evidence="3" id="KW-1185">Reference proteome</keyword>
<dbReference type="KEGG" id="tmk:QGN29_05900"/>
<dbReference type="EMBL" id="CP123872">
    <property type="protein sequence ID" value="WND03904.1"/>
    <property type="molecule type" value="Genomic_DNA"/>
</dbReference>
<proteinExistence type="predicted"/>
<accession>A0AA52EK11</accession>
<evidence type="ECO:0000313" key="3">
    <source>
        <dbReference type="Proteomes" id="UP001268683"/>
    </source>
</evidence>
<dbReference type="Proteomes" id="UP001268683">
    <property type="component" value="Chromosome"/>
</dbReference>
<reference evidence="2" key="1">
    <citation type="submission" date="2023-04" db="EMBL/GenBank/DDBJ databases">
        <title>Complete genome sequence of Temperatibacter marinus.</title>
        <authorList>
            <person name="Rong J.-C."/>
            <person name="Yi M.-L."/>
            <person name="Zhao Q."/>
        </authorList>
    </citation>
    <scope>NUCLEOTIDE SEQUENCE</scope>
    <source>
        <strain evidence="2">NBRC 110045</strain>
    </source>
</reference>
<gene>
    <name evidence="2" type="ORF">QGN29_05900</name>
</gene>
<evidence type="ECO:0000313" key="2">
    <source>
        <dbReference type="EMBL" id="WND03904.1"/>
    </source>
</evidence>
<evidence type="ECO:0000256" key="1">
    <source>
        <dbReference type="SAM" id="MobiDB-lite"/>
    </source>
</evidence>
<dbReference type="RefSeq" id="WP_310799769.1">
    <property type="nucleotide sequence ID" value="NZ_CP123872.1"/>
</dbReference>
<dbReference type="AlphaFoldDB" id="A0AA52EK11"/>
<protein>
    <submittedName>
        <fullName evidence="2">Uncharacterized protein</fullName>
    </submittedName>
</protein>